<dbReference type="InterPro" id="IPR032623">
    <property type="entry name" value="FecR_N"/>
</dbReference>
<feature type="domain" description="FecR protein" evidence="1">
    <location>
        <begin position="131"/>
        <end position="218"/>
    </location>
</feature>
<sequence>MSTAHPTSGSASGASTTGASALREQAHDWAIKLKTGAPTTDDVTAFHAWRNQSQAHAFAWSQACEDWKTLGQAAQLFEQRHPQKVRRPERVRHSRRMFFGAAASAFGALAVVSIVRPPLGLWPSWSELQADYRTGTGEQRELALSDRVQVSLNTQTAIAVQQAADLPTMSLIAGEAAIASRGAACEVLADDGRLVVNSGDFEIRRLDGGQVRVRCLEGLGELHHPIRTVALSSREEVTYDRHHLSERIQMAGAASNWRQGMVEFDNLPLTRVIEEINRYRPGRVVLMNDALAQRRFSAKFQIQALDDAIALMEDVLGVRVRRAGDLVILT</sequence>
<dbReference type="Proteomes" id="UP000268070">
    <property type="component" value="Chromosome"/>
</dbReference>
<dbReference type="PIRSF" id="PIRSF018266">
    <property type="entry name" value="FecR"/>
    <property type="match status" value="1"/>
</dbReference>
<reference evidence="3 4" key="1">
    <citation type="submission" date="2018-09" db="EMBL/GenBank/DDBJ databases">
        <title>Complete genome sequence of the hydrocarbonoclastic bacterium Alcaligenes aquatilis QD168, isolated from a crude-oil polluted marine sediment of Central Chile.</title>
        <authorList>
            <person name="Duran R.E."/>
            <person name="Barra B."/>
            <person name="Salva-Serra F."/>
            <person name="Mendez V."/>
            <person name="Moore E.R.B."/>
            <person name="Seeger M."/>
        </authorList>
    </citation>
    <scope>NUCLEOTIDE SEQUENCE [LARGE SCALE GENOMIC DNA]</scope>
    <source>
        <strain evidence="3 4">QD168</strain>
    </source>
</reference>
<evidence type="ECO:0000259" key="1">
    <source>
        <dbReference type="Pfam" id="PF04773"/>
    </source>
</evidence>
<organism evidence="3 4">
    <name type="scientific">Alcaligenes aquatilis</name>
    <dbReference type="NCBI Taxonomy" id="323284"/>
    <lineage>
        <taxon>Bacteria</taxon>
        <taxon>Pseudomonadati</taxon>
        <taxon>Pseudomonadota</taxon>
        <taxon>Betaproteobacteria</taxon>
        <taxon>Burkholderiales</taxon>
        <taxon>Alcaligenaceae</taxon>
        <taxon>Alcaligenes</taxon>
    </lineage>
</organism>
<dbReference type="PANTHER" id="PTHR30273">
    <property type="entry name" value="PERIPLASMIC SIGNAL SENSOR AND SIGMA FACTOR ACTIVATOR FECR-RELATED"/>
    <property type="match status" value="1"/>
</dbReference>
<dbReference type="OrthoDB" id="1100567at2"/>
<feature type="domain" description="FecR N-terminal" evidence="2">
    <location>
        <begin position="24"/>
        <end position="64"/>
    </location>
</feature>
<dbReference type="EMBL" id="CP032153">
    <property type="protein sequence ID" value="AYN20088.1"/>
    <property type="molecule type" value="Genomic_DNA"/>
</dbReference>
<dbReference type="RefSeq" id="WP_121738337.1">
    <property type="nucleotide sequence ID" value="NZ_CP032153.1"/>
</dbReference>
<evidence type="ECO:0000259" key="2">
    <source>
        <dbReference type="Pfam" id="PF16220"/>
    </source>
</evidence>
<dbReference type="AlphaFoldDB" id="A0A3G2HTL6"/>
<accession>A0A3G2HTL6</accession>
<dbReference type="GO" id="GO:0016989">
    <property type="term" value="F:sigma factor antagonist activity"/>
    <property type="evidence" value="ECO:0007669"/>
    <property type="project" value="TreeGrafter"/>
</dbReference>
<dbReference type="Gene3D" id="3.55.50.30">
    <property type="match status" value="1"/>
</dbReference>
<dbReference type="PANTHER" id="PTHR30273:SF2">
    <property type="entry name" value="PROTEIN FECR"/>
    <property type="match status" value="1"/>
</dbReference>
<evidence type="ECO:0000313" key="4">
    <source>
        <dbReference type="Proteomes" id="UP000268070"/>
    </source>
</evidence>
<dbReference type="InterPro" id="IPR006860">
    <property type="entry name" value="FecR"/>
</dbReference>
<protein>
    <submittedName>
        <fullName evidence="3">DUF4974 domain-containing protein</fullName>
    </submittedName>
</protein>
<evidence type="ECO:0000313" key="3">
    <source>
        <dbReference type="EMBL" id="AYN20088.1"/>
    </source>
</evidence>
<dbReference type="Pfam" id="PF16220">
    <property type="entry name" value="DUF4880"/>
    <property type="match status" value="1"/>
</dbReference>
<name>A0A3G2HTL6_9BURK</name>
<gene>
    <name evidence="3" type="ORF">D3M96_05815</name>
</gene>
<proteinExistence type="predicted"/>
<dbReference type="Pfam" id="PF04773">
    <property type="entry name" value="FecR"/>
    <property type="match status" value="1"/>
</dbReference>
<dbReference type="KEGG" id="aaqu:D3M96_05815"/>
<dbReference type="Gene3D" id="2.60.120.1440">
    <property type="match status" value="1"/>
</dbReference>
<dbReference type="InterPro" id="IPR012373">
    <property type="entry name" value="Ferrdict_sens_TM"/>
</dbReference>